<reference evidence="1" key="2">
    <citation type="submission" date="2022-08" db="EMBL/GenBank/DDBJ databases">
        <authorList>
            <person name="Dong C."/>
        </authorList>
    </citation>
    <scope>NUCLEOTIDE SEQUENCE</scope>
    <source>
        <strain evidence="1">59MF3M-4</strain>
    </source>
</reference>
<keyword evidence="2" id="KW-1185">Reference proteome</keyword>
<organism evidence="1 2">
    <name type="scientific">Thalassolituus pacificus</name>
    <dbReference type="NCBI Taxonomy" id="2975440"/>
    <lineage>
        <taxon>Bacteria</taxon>
        <taxon>Pseudomonadati</taxon>
        <taxon>Pseudomonadota</taxon>
        <taxon>Gammaproteobacteria</taxon>
        <taxon>Oceanospirillales</taxon>
        <taxon>Oceanospirillaceae</taxon>
        <taxon>Thalassolituus</taxon>
    </lineage>
</organism>
<comment type="caution">
    <text evidence="1">The sequence shown here is derived from an EMBL/GenBank/DDBJ whole genome shotgun (WGS) entry which is preliminary data.</text>
</comment>
<dbReference type="Proteomes" id="UP001147830">
    <property type="component" value="Unassembled WGS sequence"/>
</dbReference>
<reference evidence="1" key="1">
    <citation type="journal article" date="2022" name="Front. Microbiol.">
        <title>Genome-based taxonomic rearrangement of Oceanobacter-related bacteria including the description of Thalassolituus hydrocarbonoclasticus sp. nov. and Thalassolituus pacificus sp. nov. and emended description of the genus Thalassolituus.</title>
        <authorList>
            <person name="Dong C."/>
            <person name="Wei L."/>
            <person name="Wang J."/>
            <person name="Lai Q."/>
            <person name="Huang Z."/>
            <person name="Shao Z."/>
        </authorList>
    </citation>
    <scope>NUCLEOTIDE SEQUENCE</scope>
    <source>
        <strain evidence="1">59MF3M-4</strain>
    </source>
</reference>
<gene>
    <name evidence="1" type="ORF">NYR02_08935</name>
</gene>
<accession>A0A9X2WEW0</accession>
<sequence>MTMEVIHQQIRNALNDEAITLQLQNALSSRADQVARIVDLPEGEAAEKLLEFVVRYIEDVPQMLLDLQAAALEAGLSHYVQPVIQMATEFFITPPAALSHEVGLAALMDKAYLAHRLLEEVNETYIHRVGQPLTPMDMTLSNVIIHTLIGEPFANDLDQLVDVAVKRLFGPQMAYQSPEFKAFMNRQEASNLVHIWRQWPSMSNEMGLTSTLL</sequence>
<protein>
    <submittedName>
        <fullName evidence="1">Uncharacterized protein</fullName>
    </submittedName>
</protein>
<dbReference type="EMBL" id="JAOANI010000015">
    <property type="protein sequence ID" value="MCT7359143.1"/>
    <property type="molecule type" value="Genomic_DNA"/>
</dbReference>
<proteinExistence type="predicted"/>
<evidence type="ECO:0000313" key="2">
    <source>
        <dbReference type="Proteomes" id="UP001147830"/>
    </source>
</evidence>
<evidence type="ECO:0000313" key="1">
    <source>
        <dbReference type="EMBL" id="MCT7359143.1"/>
    </source>
</evidence>
<dbReference type="RefSeq" id="WP_260976018.1">
    <property type="nucleotide sequence ID" value="NZ_JAOANI010000015.1"/>
</dbReference>
<name>A0A9X2WEW0_9GAMM</name>
<dbReference type="AlphaFoldDB" id="A0A9X2WEW0"/>